<name>A0A9P7GMX5_9AGAR</name>
<gene>
    <name evidence="1" type="ORF">H0H81_002811</name>
</gene>
<comment type="caution">
    <text evidence="1">The sequence shown here is derived from an EMBL/GenBank/DDBJ whole genome shotgun (WGS) entry which is preliminary data.</text>
</comment>
<sequence>MNTSRQPFDSSFTAPISHFSDADAHLFTATTNHNLARSQLFSQEQSHNASNLYALLSNDLYPSYVQQQHYRGGYSDAELAANRMPLFESVPQHSIQAGINWGGGKVPGHSFAF</sequence>
<dbReference type="AlphaFoldDB" id="A0A9P7GMX5"/>
<proteinExistence type="predicted"/>
<dbReference type="Proteomes" id="UP000717328">
    <property type="component" value="Unassembled WGS sequence"/>
</dbReference>
<organism evidence="1 2">
    <name type="scientific">Sphagnurus paluster</name>
    <dbReference type="NCBI Taxonomy" id="117069"/>
    <lineage>
        <taxon>Eukaryota</taxon>
        <taxon>Fungi</taxon>
        <taxon>Dikarya</taxon>
        <taxon>Basidiomycota</taxon>
        <taxon>Agaricomycotina</taxon>
        <taxon>Agaricomycetes</taxon>
        <taxon>Agaricomycetidae</taxon>
        <taxon>Agaricales</taxon>
        <taxon>Tricholomatineae</taxon>
        <taxon>Lyophyllaceae</taxon>
        <taxon>Sphagnurus</taxon>
    </lineage>
</organism>
<keyword evidence="2" id="KW-1185">Reference proteome</keyword>
<evidence type="ECO:0000313" key="2">
    <source>
        <dbReference type="Proteomes" id="UP000717328"/>
    </source>
</evidence>
<protein>
    <submittedName>
        <fullName evidence="1">Uncharacterized protein</fullName>
    </submittedName>
</protein>
<dbReference type="EMBL" id="JABCKI010000083">
    <property type="protein sequence ID" value="KAG5652986.1"/>
    <property type="molecule type" value="Genomic_DNA"/>
</dbReference>
<reference evidence="1" key="1">
    <citation type="submission" date="2021-02" db="EMBL/GenBank/DDBJ databases">
        <authorList>
            <person name="Nieuwenhuis M."/>
            <person name="Van De Peppel L.J.J."/>
        </authorList>
    </citation>
    <scope>NUCLEOTIDE SEQUENCE</scope>
    <source>
        <strain evidence="1">D49</strain>
    </source>
</reference>
<evidence type="ECO:0000313" key="1">
    <source>
        <dbReference type="EMBL" id="KAG5652986.1"/>
    </source>
</evidence>
<reference evidence="1" key="2">
    <citation type="submission" date="2021-10" db="EMBL/GenBank/DDBJ databases">
        <title>Phylogenomics reveals ancestral predisposition of the termite-cultivated fungus Termitomyces towards a domesticated lifestyle.</title>
        <authorList>
            <person name="Auxier B."/>
            <person name="Grum-Grzhimaylo A."/>
            <person name="Cardenas M.E."/>
            <person name="Lodge J.D."/>
            <person name="Laessoe T."/>
            <person name="Pedersen O."/>
            <person name="Smith M.E."/>
            <person name="Kuyper T.W."/>
            <person name="Franco-Molano E.A."/>
            <person name="Baroni T.J."/>
            <person name="Aanen D.K."/>
        </authorList>
    </citation>
    <scope>NUCLEOTIDE SEQUENCE</scope>
    <source>
        <strain evidence="1">D49</strain>
    </source>
</reference>
<accession>A0A9P7GMX5</accession>